<feature type="region of interest" description="Disordered" evidence="1">
    <location>
        <begin position="1"/>
        <end position="37"/>
    </location>
</feature>
<gene>
    <name evidence="2" type="ORF">Pmani_008674</name>
</gene>
<proteinExistence type="predicted"/>
<keyword evidence="3" id="KW-1185">Reference proteome</keyword>
<dbReference type="AlphaFoldDB" id="A0AAE1Q503"/>
<name>A0AAE1Q503_9EUCA</name>
<accession>A0AAE1Q503</accession>
<dbReference type="PANTHER" id="PTHR33198:SF19">
    <property type="entry name" value="CCHC-TYPE DOMAIN-CONTAINING PROTEIN"/>
    <property type="match status" value="1"/>
</dbReference>
<comment type="caution">
    <text evidence="2">The sequence shown here is derived from an EMBL/GenBank/DDBJ whole genome shotgun (WGS) entry which is preliminary data.</text>
</comment>
<feature type="compositionally biased region" description="Low complexity" evidence="1">
    <location>
        <begin position="7"/>
        <end position="26"/>
    </location>
</feature>
<sequence>MVAQQPSQSTSRTGSDDTSSSSNTSTHGARFSASAATTPHLTSSASLRELDAWRHKIEGYVTLTKINMLTRTEQRAALTAVLDDEWTRTLRYGISVPEDADLGSILDAMREYLRNQRNIIVDRRDFYLRVQEAGESFDDFLCLVKEIANFCEFCDQCVDSQLRDRIVVGTSDELALKRMLENKNLTLENAIDICRAFESANHCSAVIRWASHSSTHVVNKVSGYRNSRKRDNAKTVKIKSTLFPLWERLSQ</sequence>
<dbReference type="Proteomes" id="UP001292094">
    <property type="component" value="Unassembled WGS sequence"/>
</dbReference>
<evidence type="ECO:0000256" key="1">
    <source>
        <dbReference type="SAM" id="MobiDB-lite"/>
    </source>
</evidence>
<reference evidence="2" key="1">
    <citation type="submission" date="2023-11" db="EMBL/GenBank/DDBJ databases">
        <title>Genome assemblies of two species of porcelain crab, Petrolisthes cinctipes and Petrolisthes manimaculis (Anomura: Porcellanidae).</title>
        <authorList>
            <person name="Angst P."/>
        </authorList>
    </citation>
    <scope>NUCLEOTIDE SEQUENCE</scope>
    <source>
        <strain evidence="2">PB745_02</strain>
        <tissue evidence="2">Gill</tissue>
    </source>
</reference>
<evidence type="ECO:0000313" key="3">
    <source>
        <dbReference type="Proteomes" id="UP001292094"/>
    </source>
</evidence>
<dbReference type="PANTHER" id="PTHR33198">
    <property type="entry name" value="ANK_REP_REGION DOMAIN-CONTAINING PROTEIN-RELATED"/>
    <property type="match status" value="1"/>
</dbReference>
<organism evidence="2 3">
    <name type="scientific">Petrolisthes manimaculis</name>
    <dbReference type="NCBI Taxonomy" id="1843537"/>
    <lineage>
        <taxon>Eukaryota</taxon>
        <taxon>Metazoa</taxon>
        <taxon>Ecdysozoa</taxon>
        <taxon>Arthropoda</taxon>
        <taxon>Crustacea</taxon>
        <taxon>Multicrustacea</taxon>
        <taxon>Malacostraca</taxon>
        <taxon>Eumalacostraca</taxon>
        <taxon>Eucarida</taxon>
        <taxon>Decapoda</taxon>
        <taxon>Pleocyemata</taxon>
        <taxon>Anomura</taxon>
        <taxon>Galatheoidea</taxon>
        <taxon>Porcellanidae</taxon>
        <taxon>Petrolisthes</taxon>
    </lineage>
</organism>
<dbReference type="EMBL" id="JAWZYT010000666">
    <property type="protein sequence ID" value="KAK4320469.1"/>
    <property type="molecule type" value="Genomic_DNA"/>
</dbReference>
<evidence type="ECO:0000313" key="2">
    <source>
        <dbReference type="EMBL" id="KAK4320469.1"/>
    </source>
</evidence>
<protein>
    <submittedName>
        <fullName evidence="2">Uncharacterized protein</fullName>
    </submittedName>
</protein>